<dbReference type="InterPro" id="IPR036179">
    <property type="entry name" value="Ig-like_dom_sf"/>
</dbReference>
<evidence type="ECO:0000256" key="1">
    <source>
        <dbReference type="SAM" id="SignalP"/>
    </source>
</evidence>
<sequence>MSGRNLMETFCRSLLVFMTLLALNGCVQNTAPNEELLDFTLQKQNHHHQDYDNWQETPIQLISVTSLPGSGPFQNVTIIFTSSKSVDLHWLTDSEIPLEHLAPGVETFHKSSGEGLNDATVKLPRNHGLSTLKVNLIAKNTTFELQAVIDITGNSQHSERISSFTFFVPSSSEVGISSTGKTQFHVYVDTSQSTFKFAIITADLYSLVQRNSTSHIIEKSAYSFQPDVTSTALRLANRTHQENTYHADLIMDSIAVANNGGMLTMLSGCIGTGKLVKMLYIRRTLLLRTKPGMPPIPADTVAFITTDTPRNISLTQSSKTLIVIRCTAVGNPRPLISLAKEGGQVVTEKSNVTIFAAQYPFRTAAIFAFKSTPEPGEYTCIAKSGKGVSRRTYSIAHKQKS</sequence>
<dbReference type="PROSITE" id="PS50835">
    <property type="entry name" value="IG_LIKE"/>
    <property type="match status" value="1"/>
</dbReference>
<evidence type="ECO:0000313" key="3">
    <source>
        <dbReference type="EMBL" id="KAL3865092.1"/>
    </source>
</evidence>
<dbReference type="Proteomes" id="UP001634394">
    <property type="component" value="Unassembled WGS sequence"/>
</dbReference>
<feature type="signal peptide" evidence="1">
    <location>
        <begin position="1"/>
        <end position="29"/>
    </location>
</feature>
<keyword evidence="4" id="KW-1185">Reference proteome</keyword>
<name>A0ABD3VU26_SINWO</name>
<dbReference type="Gene3D" id="2.60.40.10">
    <property type="entry name" value="Immunoglobulins"/>
    <property type="match status" value="1"/>
</dbReference>
<dbReference type="EMBL" id="JBJQND010000010">
    <property type="protein sequence ID" value="KAL3865092.1"/>
    <property type="molecule type" value="Genomic_DNA"/>
</dbReference>
<comment type="caution">
    <text evidence="3">The sequence shown here is derived from an EMBL/GenBank/DDBJ whole genome shotgun (WGS) entry which is preliminary data.</text>
</comment>
<keyword evidence="1" id="KW-0732">Signal</keyword>
<feature type="domain" description="Ig-like" evidence="2">
    <location>
        <begin position="291"/>
        <end position="396"/>
    </location>
</feature>
<feature type="chain" id="PRO_5044825514" description="Ig-like domain-containing protein" evidence="1">
    <location>
        <begin position="30"/>
        <end position="401"/>
    </location>
</feature>
<reference evidence="3 4" key="1">
    <citation type="submission" date="2024-11" db="EMBL/GenBank/DDBJ databases">
        <title>Chromosome-level genome assembly of the freshwater bivalve Anodonta woodiana.</title>
        <authorList>
            <person name="Chen X."/>
        </authorList>
    </citation>
    <scope>NUCLEOTIDE SEQUENCE [LARGE SCALE GENOMIC DNA]</scope>
    <source>
        <strain evidence="3">MN2024</strain>
        <tissue evidence="3">Gills</tissue>
    </source>
</reference>
<dbReference type="AlphaFoldDB" id="A0ABD3VU26"/>
<dbReference type="SUPFAM" id="SSF48726">
    <property type="entry name" value="Immunoglobulin"/>
    <property type="match status" value="1"/>
</dbReference>
<evidence type="ECO:0000259" key="2">
    <source>
        <dbReference type="PROSITE" id="PS50835"/>
    </source>
</evidence>
<evidence type="ECO:0000313" key="4">
    <source>
        <dbReference type="Proteomes" id="UP001634394"/>
    </source>
</evidence>
<dbReference type="InterPro" id="IPR013783">
    <property type="entry name" value="Ig-like_fold"/>
</dbReference>
<dbReference type="InterPro" id="IPR007110">
    <property type="entry name" value="Ig-like_dom"/>
</dbReference>
<organism evidence="3 4">
    <name type="scientific">Sinanodonta woodiana</name>
    <name type="common">Chinese pond mussel</name>
    <name type="synonym">Anodonta woodiana</name>
    <dbReference type="NCBI Taxonomy" id="1069815"/>
    <lineage>
        <taxon>Eukaryota</taxon>
        <taxon>Metazoa</taxon>
        <taxon>Spiralia</taxon>
        <taxon>Lophotrochozoa</taxon>
        <taxon>Mollusca</taxon>
        <taxon>Bivalvia</taxon>
        <taxon>Autobranchia</taxon>
        <taxon>Heteroconchia</taxon>
        <taxon>Palaeoheterodonta</taxon>
        <taxon>Unionida</taxon>
        <taxon>Unionoidea</taxon>
        <taxon>Unionidae</taxon>
        <taxon>Unioninae</taxon>
        <taxon>Sinanodonta</taxon>
    </lineage>
</organism>
<protein>
    <recommendedName>
        <fullName evidence="2">Ig-like domain-containing protein</fullName>
    </recommendedName>
</protein>
<accession>A0ABD3VU26</accession>
<gene>
    <name evidence="3" type="ORF">ACJMK2_006723</name>
</gene>
<proteinExistence type="predicted"/>